<dbReference type="Pfam" id="PF00990">
    <property type="entry name" value="GGDEF"/>
    <property type="match status" value="1"/>
</dbReference>
<dbReference type="InterPro" id="IPR043128">
    <property type="entry name" value="Rev_trsase/Diguanyl_cyclase"/>
</dbReference>
<name>A0ABU9FAI2_9ENTR</name>
<feature type="transmembrane region" description="Helical" evidence="6">
    <location>
        <begin position="254"/>
        <end position="277"/>
    </location>
</feature>
<dbReference type="Proteomes" id="UP001312893">
    <property type="component" value="Unassembled WGS sequence"/>
</dbReference>
<feature type="transmembrane region" description="Helical" evidence="6">
    <location>
        <begin position="171"/>
        <end position="193"/>
    </location>
</feature>
<comment type="caution">
    <text evidence="8">The sequence shown here is derived from an EMBL/GenBank/DDBJ whole genome shotgun (WGS) entry which is preliminary data.</text>
</comment>
<dbReference type="RefSeq" id="WP_158613261.1">
    <property type="nucleotide sequence ID" value="NZ_JARXNK020000104.1"/>
</dbReference>
<keyword evidence="8" id="KW-0548">Nucleotidyltransferase</keyword>
<dbReference type="InterPro" id="IPR000160">
    <property type="entry name" value="GGDEF_dom"/>
</dbReference>
<dbReference type="SUPFAM" id="SSF55073">
    <property type="entry name" value="Nucleotide cyclase"/>
    <property type="match status" value="1"/>
</dbReference>
<evidence type="ECO:0000313" key="8">
    <source>
        <dbReference type="EMBL" id="MEL0553015.1"/>
    </source>
</evidence>
<gene>
    <name evidence="8" type="ORF">QFI96_015060</name>
</gene>
<evidence type="ECO:0000256" key="6">
    <source>
        <dbReference type="SAM" id="Phobius"/>
    </source>
</evidence>
<reference evidence="8 9" key="1">
    <citation type="submission" date="2024-04" db="EMBL/GenBank/DDBJ databases">
        <title>Two novel Raoultella species associated with bleeding cankers of broadleaf hosts, Raoultella scottia sp. nov. and Raoultella lignicola sp. nov.</title>
        <authorList>
            <person name="Brady C.L."/>
        </authorList>
    </citation>
    <scope>NUCLEOTIDE SEQUENCE [LARGE SCALE GENOMIC DNA]</scope>
    <source>
        <strain evidence="8 9">TW_WC1a.1</strain>
    </source>
</reference>
<dbReference type="Gene3D" id="3.30.70.270">
    <property type="match status" value="1"/>
</dbReference>
<feature type="transmembrane region" description="Helical" evidence="6">
    <location>
        <begin position="71"/>
        <end position="91"/>
    </location>
</feature>
<protein>
    <recommendedName>
        <fullName evidence="3">diguanylate cyclase</fullName>
        <ecNumber evidence="3">2.7.7.65</ecNumber>
    </recommendedName>
</protein>
<keyword evidence="4" id="KW-0342">GTP-binding</keyword>
<feature type="transmembrane region" description="Helical" evidence="6">
    <location>
        <begin position="139"/>
        <end position="159"/>
    </location>
</feature>
<dbReference type="PANTHER" id="PTHR45138:SF9">
    <property type="entry name" value="DIGUANYLATE CYCLASE DGCM-RELATED"/>
    <property type="match status" value="1"/>
</dbReference>
<dbReference type="EC" id="2.7.7.65" evidence="3"/>
<dbReference type="GO" id="GO:0052621">
    <property type="term" value="F:diguanylate cyclase activity"/>
    <property type="evidence" value="ECO:0007669"/>
    <property type="project" value="UniProtKB-EC"/>
</dbReference>
<sequence>MNTVILFSLTVALYAVGQFIGHHGTALFWPMNAVVAGLFIRHQSLRQPYYFVIFILAVLFSGLVLDNYDLTGILMNMSDIAFVAILSGLILRERQPAEPHLKITIFRLYSYCLLTGLLCAIPGSYFYAQMHQSDFWQIYPAWLSEEFTTSVLVLPVILIRRAERTPRRITLSRPLPLVLLVLSLTVSITTGTLESMGTLSMILPALIWCAIVYSLPTTCLLTLLAGVVEVLMVDQKVSGVHLMGQIPPIISARLGIAAVALSPLIVAVSVEAVNTLVKQLSHQVRYDYLTRVYSRFGLYERLKELDDTGNATPLNVLILDIDHFKNINDTWGHDCGDRVLTAFAGRVKSVVGKLGIVARLGGEEFAVIMAGKPGDAGLQLAEEIRQAVEEMEVEWGSKKLSLTVSIGLSYGTAMRQNIVDIFDKLLSEADGYLYQSKKTGRNRTSAPSVLAIR</sequence>
<evidence type="ECO:0000256" key="3">
    <source>
        <dbReference type="ARBA" id="ARBA00012528"/>
    </source>
</evidence>
<evidence type="ECO:0000256" key="2">
    <source>
        <dbReference type="ARBA" id="ARBA00004665"/>
    </source>
</evidence>
<dbReference type="SMART" id="SM00267">
    <property type="entry name" value="GGDEF"/>
    <property type="match status" value="1"/>
</dbReference>
<dbReference type="PROSITE" id="PS50887">
    <property type="entry name" value="GGDEF"/>
    <property type="match status" value="1"/>
</dbReference>
<accession>A0ABU9FAI2</accession>
<feature type="transmembrane region" description="Helical" evidence="6">
    <location>
        <begin position="205"/>
        <end position="233"/>
    </location>
</feature>
<dbReference type="PANTHER" id="PTHR45138">
    <property type="entry name" value="REGULATORY COMPONENTS OF SENSORY TRANSDUCTION SYSTEM"/>
    <property type="match status" value="1"/>
</dbReference>
<dbReference type="NCBIfam" id="TIGR00254">
    <property type="entry name" value="GGDEF"/>
    <property type="match status" value="1"/>
</dbReference>
<evidence type="ECO:0000256" key="5">
    <source>
        <dbReference type="ARBA" id="ARBA00034247"/>
    </source>
</evidence>
<feature type="transmembrane region" description="Helical" evidence="6">
    <location>
        <begin position="103"/>
        <end position="127"/>
    </location>
</feature>
<evidence type="ECO:0000259" key="7">
    <source>
        <dbReference type="PROSITE" id="PS50887"/>
    </source>
</evidence>
<keyword evidence="4" id="KW-0547">Nucleotide-binding</keyword>
<feature type="domain" description="GGDEF" evidence="7">
    <location>
        <begin position="312"/>
        <end position="449"/>
    </location>
</feature>
<comment type="cofactor">
    <cofactor evidence="1">
        <name>Mg(2+)</name>
        <dbReference type="ChEBI" id="CHEBI:18420"/>
    </cofactor>
</comment>
<evidence type="ECO:0000313" key="9">
    <source>
        <dbReference type="Proteomes" id="UP001312893"/>
    </source>
</evidence>
<evidence type="ECO:0000256" key="1">
    <source>
        <dbReference type="ARBA" id="ARBA00001946"/>
    </source>
</evidence>
<feature type="transmembrane region" description="Helical" evidence="6">
    <location>
        <begin position="49"/>
        <end position="65"/>
    </location>
</feature>
<dbReference type="InterPro" id="IPR050469">
    <property type="entry name" value="Diguanylate_Cyclase"/>
</dbReference>
<keyword evidence="6" id="KW-1133">Transmembrane helix</keyword>
<proteinExistence type="predicted"/>
<keyword evidence="6" id="KW-0472">Membrane</keyword>
<keyword evidence="6" id="KW-0812">Transmembrane</keyword>
<evidence type="ECO:0000256" key="4">
    <source>
        <dbReference type="ARBA" id="ARBA00023134"/>
    </source>
</evidence>
<keyword evidence="9" id="KW-1185">Reference proteome</keyword>
<dbReference type="EMBL" id="JARXNK020000104">
    <property type="protein sequence ID" value="MEL0553015.1"/>
    <property type="molecule type" value="Genomic_DNA"/>
</dbReference>
<dbReference type="InterPro" id="IPR029787">
    <property type="entry name" value="Nucleotide_cyclase"/>
</dbReference>
<comment type="catalytic activity">
    <reaction evidence="5">
        <text>2 GTP = 3',3'-c-di-GMP + 2 diphosphate</text>
        <dbReference type="Rhea" id="RHEA:24898"/>
        <dbReference type="ChEBI" id="CHEBI:33019"/>
        <dbReference type="ChEBI" id="CHEBI:37565"/>
        <dbReference type="ChEBI" id="CHEBI:58805"/>
        <dbReference type="EC" id="2.7.7.65"/>
    </reaction>
</comment>
<keyword evidence="8" id="KW-0808">Transferase</keyword>
<comment type="pathway">
    <text evidence="2">Purine metabolism; 3',5'-cyclic di-GMP biosynthesis.</text>
</comment>
<organism evidence="8 9">
    <name type="scientific">Raoultella lignicola</name>
    <dbReference type="NCBI Taxonomy" id="3040939"/>
    <lineage>
        <taxon>Bacteria</taxon>
        <taxon>Pseudomonadati</taxon>
        <taxon>Pseudomonadota</taxon>
        <taxon>Gammaproteobacteria</taxon>
        <taxon>Enterobacterales</taxon>
        <taxon>Enterobacteriaceae</taxon>
        <taxon>Klebsiella/Raoultella group</taxon>
        <taxon>Raoultella</taxon>
    </lineage>
</organism>
<dbReference type="CDD" id="cd01949">
    <property type="entry name" value="GGDEF"/>
    <property type="match status" value="1"/>
</dbReference>